<keyword evidence="4" id="KW-0067">ATP-binding</keyword>
<name>A0ABP0MXD7_9DINO</name>
<feature type="domain" description="RING-type" evidence="7">
    <location>
        <begin position="862"/>
        <end position="903"/>
    </location>
</feature>
<accession>A0ABP0MXD7</accession>
<dbReference type="InterPro" id="IPR050628">
    <property type="entry name" value="SNF2_RAD54_helicase_TF"/>
</dbReference>
<dbReference type="InterPro" id="IPR014001">
    <property type="entry name" value="Helicase_ATP-bd"/>
</dbReference>
<dbReference type="CDD" id="cd18793">
    <property type="entry name" value="SF2_C_SNF"/>
    <property type="match status" value="1"/>
</dbReference>
<feature type="region of interest" description="Disordered" evidence="6">
    <location>
        <begin position="187"/>
        <end position="206"/>
    </location>
</feature>
<feature type="domain" description="Helicase C-terminal" evidence="8">
    <location>
        <begin position="944"/>
        <end position="1104"/>
    </location>
</feature>
<keyword evidence="3" id="KW-0347">Helicase</keyword>
<dbReference type="InterPro" id="IPR049730">
    <property type="entry name" value="SNF2/RAD54-like_C"/>
</dbReference>
<dbReference type="InterPro" id="IPR038718">
    <property type="entry name" value="SNF2-like_sf"/>
</dbReference>
<protein>
    <submittedName>
        <fullName evidence="9">Uncharacterized protein</fullName>
    </submittedName>
</protein>
<sequence>MVLSLVDRVARLEQVFLTGACQGGLLPRVAKLEELCLGSQSSKTTVPERLQQLEAVTFGEEQVGVVHPQGPEVSAVDSTMEVGVTGAELPSCPVSKPEVFALPLAKRRRCKELREACSFQLEANGSKGAVAKNPAAFQTYPLREEQLRSLAWMYSREQKSSGLRGGLLADKMGYGKTATMIGMLSEKRNESGPQARAARRSQNERPEGFIKTPATLILCPPHLVVQWEDEFVKFLGDGVQIFRAAPRPPANKRKPRKLPAITITSSSWLFRVAGHVVSELSRSMQKHNQGLHPDKQLHLGDEIIGMSVEDSPGACSAVAKGNFQEFMDNEFVQGATLHITVRRDSSSRITSVRGEGPFRILTIQDSQDLSRLRLQDLLGPTQNEADGVAPLSWDAVLVSTGLLGSQKHSERIRELLASWIQDPRQRQRVHGPRIGFSTGTKTYYPWKGDWPHMRMRDKQQKLRECVEKWHEKPCFLQTALSATPIFLEVIWWNRMILDEFHEAESWNYPVREVMKSLGATHRWGVSGTPPLNSTDAVLEVAELLWFAKEAADEMAAPAMSQAMKFRNSQRQEALMWLQQISNQKQVEVECQAWIRDYVRQNTSELVEAIQVIEHEEFVVHSAEERLIYRQACHDHNIFDSDSYRNASLDDRAGLLKRCAHFCLNMGAEDATDAVRLLGARKRARIQALERQLEIEASRAAHLSCWLVCKEGLVSKAVGLRHPNAKAFIQKIHDSGPELLQDKDQKSLEMLLDLFDRNGDYRLRPEVRFQQPCREDDVYPRLAHRHVVWHAVADLTMHQGAKEILSETQVCQQVCCGDRLPQLQQAISAGFQSLAQSLDAAYRSLDFYTGQMKGISDPQQATCSICMEATSDLTSLVLLPCAHIFHRSCVEPVLRESPYCPYCRAPTPSRALSSVCLELEAGPGQAVQQEALSPELRSQGSKVLAIARRLQRIRAEDPEAKAIVFVQWQELEQKVAHALTCHGLPAWQLPRGPNATREMAQKMKDFCTSKESFVLLLSLEHAASGSNLTAAHHVIFVHPMNADTLSSAVAYEQQALARVRRVGQLRKEVHVWRFVTRDTVEEHLHQLHRAQVPTPLCDASRAAGA</sequence>
<dbReference type="PANTHER" id="PTHR45626:SF26">
    <property type="entry name" value="FAMILY HELICASE, PUTATIVE (AFU_ORTHOLOGUE AFUA_2G09120)-RELATED"/>
    <property type="match status" value="1"/>
</dbReference>
<reference evidence="9 10" key="1">
    <citation type="submission" date="2024-02" db="EMBL/GenBank/DDBJ databases">
        <authorList>
            <person name="Chen Y."/>
            <person name="Shah S."/>
            <person name="Dougan E. K."/>
            <person name="Thang M."/>
            <person name="Chan C."/>
        </authorList>
    </citation>
    <scope>NUCLEOTIDE SEQUENCE [LARGE SCALE GENOMIC DNA]</scope>
</reference>
<keyword evidence="5" id="KW-0862">Zinc</keyword>
<dbReference type="InterPro" id="IPR013083">
    <property type="entry name" value="Znf_RING/FYVE/PHD"/>
</dbReference>
<dbReference type="Pfam" id="PF13639">
    <property type="entry name" value="zf-RING_2"/>
    <property type="match status" value="1"/>
</dbReference>
<dbReference type="Proteomes" id="UP001642484">
    <property type="component" value="Unassembled WGS sequence"/>
</dbReference>
<comment type="caution">
    <text evidence="9">The sequence shown here is derived from an EMBL/GenBank/DDBJ whole genome shotgun (WGS) entry which is preliminary data.</text>
</comment>
<organism evidence="9 10">
    <name type="scientific">Durusdinium trenchii</name>
    <dbReference type="NCBI Taxonomy" id="1381693"/>
    <lineage>
        <taxon>Eukaryota</taxon>
        <taxon>Sar</taxon>
        <taxon>Alveolata</taxon>
        <taxon>Dinophyceae</taxon>
        <taxon>Suessiales</taxon>
        <taxon>Symbiodiniaceae</taxon>
        <taxon>Durusdinium</taxon>
    </lineage>
</organism>
<evidence type="ECO:0000256" key="5">
    <source>
        <dbReference type="PROSITE-ProRule" id="PRU00175"/>
    </source>
</evidence>
<evidence type="ECO:0000256" key="1">
    <source>
        <dbReference type="ARBA" id="ARBA00022741"/>
    </source>
</evidence>
<evidence type="ECO:0000313" key="10">
    <source>
        <dbReference type="Proteomes" id="UP001642484"/>
    </source>
</evidence>
<dbReference type="SMART" id="SM00184">
    <property type="entry name" value="RING"/>
    <property type="match status" value="1"/>
</dbReference>
<dbReference type="Gene3D" id="3.40.50.10810">
    <property type="entry name" value="Tandem AAA-ATPase domain"/>
    <property type="match status" value="2"/>
</dbReference>
<dbReference type="InterPro" id="IPR001841">
    <property type="entry name" value="Znf_RING"/>
</dbReference>
<evidence type="ECO:0000256" key="3">
    <source>
        <dbReference type="ARBA" id="ARBA00022806"/>
    </source>
</evidence>
<dbReference type="InterPro" id="IPR001650">
    <property type="entry name" value="Helicase_C-like"/>
</dbReference>
<dbReference type="Pfam" id="PF00176">
    <property type="entry name" value="SNF2-rel_dom"/>
    <property type="match status" value="2"/>
</dbReference>
<keyword evidence="10" id="KW-1185">Reference proteome</keyword>
<keyword evidence="2" id="KW-0378">Hydrolase</keyword>
<gene>
    <name evidence="9" type="ORF">CCMP2556_LOCUS27749</name>
</gene>
<evidence type="ECO:0000259" key="7">
    <source>
        <dbReference type="PROSITE" id="PS50089"/>
    </source>
</evidence>
<evidence type="ECO:0000256" key="2">
    <source>
        <dbReference type="ARBA" id="ARBA00022801"/>
    </source>
</evidence>
<keyword evidence="1" id="KW-0547">Nucleotide-binding</keyword>
<dbReference type="PANTHER" id="PTHR45626">
    <property type="entry name" value="TRANSCRIPTION TERMINATION FACTOR 2-RELATED"/>
    <property type="match status" value="1"/>
</dbReference>
<dbReference type="PROSITE" id="PS51194">
    <property type="entry name" value="HELICASE_CTER"/>
    <property type="match status" value="1"/>
</dbReference>
<keyword evidence="5" id="KW-0863">Zinc-finger</keyword>
<dbReference type="Gene3D" id="3.30.40.10">
    <property type="entry name" value="Zinc/RING finger domain, C3HC4 (zinc finger)"/>
    <property type="match status" value="1"/>
</dbReference>
<dbReference type="Gene3D" id="3.40.50.300">
    <property type="entry name" value="P-loop containing nucleotide triphosphate hydrolases"/>
    <property type="match status" value="1"/>
</dbReference>
<dbReference type="InterPro" id="IPR027417">
    <property type="entry name" value="P-loop_NTPase"/>
</dbReference>
<evidence type="ECO:0000313" key="9">
    <source>
        <dbReference type="EMBL" id="CAK9055868.1"/>
    </source>
</evidence>
<dbReference type="SUPFAM" id="SSF52540">
    <property type="entry name" value="P-loop containing nucleoside triphosphate hydrolases"/>
    <property type="match status" value="2"/>
</dbReference>
<dbReference type="InterPro" id="IPR000330">
    <property type="entry name" value="SNF2_N"/>
</dbReference>
<proteinExistence type="predicted"/>
<keyword evidence="5" id="KW-0479">Metal-binding</keyword>
<evidence type="ECO:0000259" key="8">
    <source>
        <dbReference type="PROSITE" id="PS51194"/>
    </source>
</evidence>
<dbReference type="SMART" id="SM00487">
    <property type="entry name" value="DEXDc"/>
    <property type="match status" value="1"/>
</dbReference>
<dbReference type="PROSITE" id="PS50089">
    <property type="entry name" value="ZF_RING_2"/>
    <property type="match status" value="1"/>
</dbReference>
<dbReference type="CDD" id="cd16454">
    <property type="entry name" value="RING-H2_PA-TM-RING"/>
    <property type="match status" value="1"/>
</dbReference>
<evidence type="ECO:0000256" key="4">
    <source>
        <dbReference type="ARBA" id="ARBA00022840"/>
    </source>
</evidence>
<dbReference type="EMBL" id="CAXAMN010020224">
    <property type="protein sequence ID" value="CAK9055868.1"/>
    <property type="molecule type" value="Genomic_DNA"/>
</dbReference>
<dbReference type="SUPFAM" id="SSF57850">
    <property type="entry name" value="RING/U-box"/>
    <property type="match status" value="1"/>
</dbReference>
<evidence type="ECO:0000256" key="6">
    <source>
        <dbReference type="SAM" id="MobiDB-lite"/>
    </source>
</evidence>